<dbReference type="Gene3D" id="3.40.50.20">
    <property type="match status" value="1"/>
</dbReference>
<accession>A0A0A1MEV3</accession>
<evidence type="ECO:0000313" key="7">
    <source>
        <dbReference type="Proteomes" id="UP000040453"/>
    </source>
</evidence>
<name>A0A0A1MEV3_9BACI</name>
<dbReference type="PANTHER" id="PTHR21621:SF0">
    <property type="entry name" value="BETA-CITRYLGLUTAMATE SYNTHASE B-RELATED"/>
    <property type="match status" value="1"/>
</dbReference>
<dbReference type="InterPro" id="IPR011761">
    <property type="entry name" value="ATP-grasp"/>
</dbReference>
<evidence type="ECO:0000256" key="4">
    <source>
        <dbReference type="PROSITE-ProRule" id="PRU00409"/>
    </source>
</evidence>
<dbReference type="SUPFAM" id="SSF56059">
    <property type="entry name" value="Glutathione synthetase ATP-binding domain-like"/>
    <property type="match status" value="1"/>
</dbReference>
<keyword evidence="2 4" id="KW-0547">Nucleotide-binding</keyword>
<dbReference type="InterPro" id="IPR013815">
    <property type="entry name" value="ATP_grasp_subdomain_1"/>
</dbReference>
<dbReference type="InterPro" id="IPR004666">
    <property type="entry name" value="Rp_bS6_RimK/Lys_biosynth_LsyX"/>
</dbReference>
<gene>
    <name evidence="6" type="primary">rimK_2</name>
    <name evidence="6" type="ORF">BN997_03825</name>
</gene>
<dbReference type="GO" id="GO:0018169">
    <property type="term" value="F:ribosomal S6-glutamic acid ligase activity"/>
    <property type="evidence" value="ECO:0007669"/>
    <property type="project" value="TreeGrafter"/>
</dbReference>
<evidence type="ECO:0000259" key="5">
    <source>
        <dbReference type="PROSITE" id="PS50975"/>
    </source>
</evidence>
<feature type="domain" description="ATP-grasp" evidence="5">
    <location>
        <begin position="105"/>
        <end position="293"/>
    </location>
</feature>
<dbReference type="AlphaFoldDB" id="A0A0A1MEV3"/>
<evidence type="ECO:0000313" key="6">
    <source>
        <dbReference type="EMBL" id="CEI83900.1"/>
    </source>
</evidence>
<proteinExistence type="predicted"/>
<dbReference type="GO" id="GO:0009432">
    <property type="term" value="P:SOS response"/>
    <property type="evidence" value="ECO:0007669"/>
    <property type="project" value="TreeGrafter"/>
</dbReference>
<keyword evidence="1" id="KW-0479">Metal-binding</keyword>
<dbReference type="GO" id="GO:0005737">
    <property type="term" value="C:cytoplasm"/>
    <property type="evidence" value="ECO:0007669"/>
    <property type="project" value="TreeGrafter"/>
</dbReference>
<keyword evidence="7" id="KW-1185">Reference proteome</keyword>
<dbReference type="OrthoDB" id="9786585at2"/>
<dbReference type="Gene3D" id="3.30.1490.20">
    <property type="entry name" value="ATP-grasp fold, A domain"/>
    <property type="match status" value="1"/>
</dbReference>
<keyword evidence="3 4" id="KW-0067">ATP-binding</keyword>
<dbReference type="PROSITE" id="PS50975">
    <property type="entry name" value="ATP_GRASP"/>
    <property type="match status" value="1"/>
</dbReference>
<sequence>MNYTGWIIINGSIATDKFIDYATMIEEAAAKQKMKTICLKNDAVLTLLCPKNGTVSPIPNHNKLPDFAFFIDKDIYLARQLEQLGVRVFNSSLAIEISDDKIYTYQMLMRNQLPIPETVIAPKKYHADNLPSDYIQEIINHFGFPLIVKEAYGSFGEQVHLIDNQQSLTDIISNIGERPFVFQRYIEESRGRDIRVQVVGDKAITAVERQNEVDFRANVTNGGKMLPFPLNENTEKLAVAAAKAIGADFAGVDLLFGQDSELLICEINANAHIRNLYECTGVNAADYMITYIKKELSR</sequence>
<dbReference type="Pfam" id="PF08443">
    <property type="entry name" value="RimK"/>
    <property type="match status" value="1"/>
</dbReference>
<dbReference type="NCBIfam" id="TIGR00768">
    <property type="entry name" value="rimK_fam"/>
    <property type="match status" value="1"/>
</dbReference>
<dbReference type="InterPro" id="IPR013651">
    <property type="entry name" value="ATP-grasp_RimK-type"/>
</dbReference>
<dbReference type="PANTHER" id="PTHR21621">
    <property type="entry name" value="RIBOSOMAL PROTEIN S6 MODIFICATION PROTEIN"/>
    <property type="match status" value="1"/>
</dbReference>
<dbReference type="GO" id="GO:0046872">
    <property type="term" value="F:metal ion binding"/>
    <property type="evidence" value="ECO:0007669"/>
    <property type="project" value="UniProtKB-KW"/>
</dbReference>
<dbReference type="Proteomes" id="UP000040453">
    <property type="component" value="Unassembled WGS sequence"/>
</dbReference>
<organism evidence="6 7">
    <name type="scientific">Oceanobacillus oncorhynchi</name>
    <dbReference type="NCBI Taxonomy" id="545501"/>
    <lineage>
        <taxon>Bacteria</taxon>
        <taxon>Bacillati</taxon>
        <taxon>Bacillota</taxon>
        <taxon>Bacilli</taxon>
        <taxon>Bacillales</taxon>
        <taxon>Bacillaceae</taxon>
        <taxon>Oceanobacillus</taxon>
    </lineage>
</organism>
<dbReference type="EMBL" id="CDGG01000001">
    <property type="protein sequence ID" value="CEI83900.1"/>
    <property type="molecule type" value="Genomic_DNA"/>
</dbReference>
<evidence type="ECO:0000256" key="3">
    <source>
        <dbReference type="ARBA" id="ARBA00022840"/>
    </source>
</evidence>
<evidence type="ECO:0000256" key="1">
    <source>
        <dbReference type="ARBA" id="ARBA00022723"/>
    </source>
</evidence>
<dbReference type="GO" id="GO:0005524">
    <property type="term" value="F:ATP binding"/>
    <property type="evidence" value="ECO:0007669"/>
    <property type="project" value="UniProtKB-UniRule"/>
</dbReference>
<dbReference type="Gene3D" id="3.30.470.20">
    <property type="entry name" value="ATP-grasp fold, B domain"/>
    <property type="match status" value="1"/>
</dbReference>
<evidence type="ECO:0000256" key="2">
    <source>
        <dbReference type="ARBA" id="ARBA00022741"/>
    </source>
</evidence>
<reference evidence="6 7" key="1">
    <citation type="submission" date="2014-11" db="EMBL/GenBank/DDBJ databases">
        <authorList>
            <person name="Urmite Genomes Urmite Genomes"/>
        </authorList>
    </citation>
    <scope>NUCLEOTIDE SEQUENCE [LARGE SCALE GENOMIC DNA]</scope>
    <source>
        <strain evidence="6 7">Oc5</strain>
    </source>
</reference>
<dbReference type="STRING" id="545501.BN997_03825"/>
<dbReference type="RefSeq" id="WP_042534400.1">
    <property type="nucleotide sequence ID" value="NZ_CAXOIH010000007.1"/>
</dbReference>
<protein>
    <submittedName>
        <fullName evidence="6">Ribosomal protein S6 modification protein</fullName>
    </submittedName>
</protein>